<evidence type="ECO:0000256" key="7">
    <source>
        <dbReference type="SAM" id="Phobius"/>
    </source>
</evidence>
<dbReference type="PANTHER" id="PTHR33048:SF167">
    <property type="entry name" value="INTEGRAL MEMBRANE PROTEIN"/>
    <property type="match status" value="1"/>
</dbReference>
<evidence type="ECO:0000256" key="6">
    <source>
        <dbReference type="SAM" id="MobiDB-lite"/>
    </source>
</evidence>
<proteinExistence type="inferred from homology"/>
<gene>
    <name evidence="9" type="ORF">C8A00DRAFT_13028</name>
</gene>
<sequence>MASPTGGPKEIDPVRAAESNTATLISVLTIFHGIALVFVALRVYARAFIIKTFGRDDVCMVLSAICALGGWVVFIIQAQHGLGKHQETISQDDLIIFQHAGFWQSIISATWALGFLKVSIGFNLLRLSTSKWYSWSLWATIVIVCCYTFMGMMTFLLYCQPMEGYWNPAVKPNCYPIPLFVTFALVNTGFNITTDVLFASFPVPIIWTLKMKRKLKLYLIAILSLGYFALIMGIVKSVYQIAFARMPDKTFNQSIQFWGFLQLNIGIIAACATSLKPLFNRVLKLSTTDHYNTPARYGYGYGSRSRGTKLNGAGANDSHTGTGQRSVFRGPADEYELEDGIKTSGEENLSAGKAVTYSTATSFYKHGSPAGSGSEEMILGTPGHGAAIQMPPHALTTDEATRGIVRTTEVRVTVK</sequence>
<feature type="region of interest" description="Disordered" evidence="6">
    <location>
        <begin position="310"/>
        <end position="330"/>
    </location>
</feature>
<evidence type="ECO:0000256" key="5">
    <source>
        <dbReference type="ARBA" id="ARBA00038359"/>
    </source>
</evidence>
<keyword evidence="10" id="KW-1185">Reference proteome</keyword>
<comment type="subcellular location">
    <subcellularLocation>
        <location evidence="1">Membrane</location>
        <topology evidence="1">Multi-pass membrane protein</topology>
    </subcellularLocation>
</comment>
<feature type="transmembrane region" description="Helical" evidence="7">
    <location>
        <begin position="215"/>
        <end position="235"/>
    </location>
</feature>
<dbReference type="PANTHER" id="PTHR33048">
    <property type="entry name" value="PTH11-LIKE INTEGRAL MEMBRANE PROTEIN (AFU_ORTHOLOGUE AFUA_5G11245)"/>
    <property type="match status" value="1"/>
</dbReference>
<keyword evidence="4 7" id="KW-0472">Membrane</keyword>
<feature type="domain" description="Rhodopsin" evidence="8">
    <location>
        <begin position="41"/>
        <end position="281"/>
    </location>
</feature>
<evidence type="ECO:0000256" key="1">
    <source>
        <dbReference type="ARBA" id="ARBA00004141"/>
    </source>
</evidence>
<reference evidence="9" key="2">
    <citation type="submission" date="2023-05" db="EMBL/GenBank/DDBJ databases">
        <authorList>
            <consortium name="Lawrence Berkeley National Laboratory"/>
            <person name="Steindorff A."/>
            <person name="Hensen N."/>
            <person name="Bonometti L."/>
            <person name="Westerberg I."/>
            <person name="Brannstrom I.O."/>
            <person name="Guillou S."/>
            <person name="Cros-Aarteil S."/>
            <person name="Calhoun S."/>
            <person name="Haridas S."/>
            <person name="Kuo A."/>
            <person name="Mondo S."/>
            <person name="Pangilinan J."/>
            <person name="Riley R."/>
            <person name="Labutti K."/>
            <person name="Andreopoulos B."/>
            <person name="Lipzen A."/>
            <person name="Chen C."/>
            <person name="Yanf M."/>
            <person name="Daum C."/>
            <person name="Ng V."/>
            <person name="Clum A."/>
            <person name="Ohm R."/>
            <person name="Martin F."/>
            <person name="Silar P."/>
            <person name="Natvig D."/>
            <person name="Lalanne C."/>
            <person name="Gautier V."/>
            <person name="Ament-Velasquez S.L."/>
            <person name="Kruys A."/>
            <person name="Hutchinson M.I."/>
            <person name="Powell A.J."/>
            <person name="Barry K."/>
            <person name="Miller A.N."/>
            <person name="Grigoriev I.V."/>
            <person name="Debuchy R."/>
            <person name="Gladieux P."/>
            <person name="Thoren M.H."/>
            <person name="Johannesson H."/>
        </authorList>
    </citation>
    <scope>NUCLEOTIDE SEQUENCE</scope>
    <source>
        <strain evidence="9">CBS 538.74</strain>
    </source>
</reference>
<evidence type="ECO:0000313" key="10">
    <source>
        <dbReference type="Proteomes" id="UP001302745"/>
    </source>
</evidence>
<feature type="transmembrane region" description="Helical" evidence="7">
    <location>
        <begin position="177"/>
        <end position="203"/>
    </location>
</feature>
<dbReference type="Pfam" id="PF20684">
    <property type="entry name" value="Fung_rhodopsin"/>
    <property type="match status" value="1"/>
</dbReference>
<dbReference type="AlphaFoldDB" id="A0AAN6VQM4"/>
<reference evidence="9" key="1">
    <citation type="journal article" date="2023" name="Mol. Phylogenet. Evol.">
        <title>Genome-scale phylogeny and comparative genomics of the fungal order Sordariales.</title>
        <authorList>
            <person name="Hensen N."/>
            <person name="Bonometti L."/>
            <person name="Westerberg I."/>
            <person name="Brannstrom I.O."/>
            <person name="Guillou S."/>
            <person name="Cros-Aarteil S."/>
            <person name="Calhoun S."/>
            <person name="Haridas S."/>
            <person name="Kuo A."/>
            <person name="Mondo S."/>
            <person name="Pangilinan J."/>
            <person name="Riley R."/>
            <person name="LaButti K."/>
            <person name="Andreopoulos B."/>
            <person name="Lipzen A."/>
            <person name="Chen C."/>
            <person name="Yan M."/>
            <person name="Daum C."/>
            <person name="Ng V."/>
            <person name="Clum A."/>
            <person name="Steindorff A."/>
            <person name="Ohm R.A."/>
            <person name="Martin F."/>
            <person name="Silar P."/>
            <person name="Natvig D.O."/>
            <person name="Lalanne C."/>
            <person name="Gautier V."/>
            <person name="Ament-Velasquez S.L."/>
            <person name="Kruys A."/>
            <person name="Hutchinson M.I."/>
            <person name="Powell A.J."/>
            <person name="Barry K."/>
            <person name="Miller A.N."/>
            <person name="Grigoriev I.V."/>
            <person name="Debuchy R."/>
            <person name="Gladieux P."/>
            <person name="Hiltunen Thoren M."/>
            <person name="Johannesson H."/>
        </authorList>
    </citation>
    <scope>NUCLEOTIDE SEQUENCE</scope>
    <source>
        <strain evidence="9">CBS 538.74</strain>
    </source>
</reference>
<protein>
    <recommendedName>
        <fullName evidence="8">Rhodopsin domain-containing protein</fullName>
    </recommendedName>
</protein>
<dbReference type="GO" id="GO:0016020">
    <property type="term" value="C:membrane"/>
    <property type="evidence" value="ECO:0007669"/>
    <property type="project" value="UniProtKB-SubCell"/>
</dbReference>
<evidence type="ECO:0000313" key="9">
    <source>
        <dbReference type="EMBL" id="KAK4156003.1"/>
    </source>
</evidence>
<dbReference type="InterPro" id="IPR052337">
    <property type="entry name" value="SAT4-like"/>
</dbReference>
<feature type="transmembrane region" description="Helical" evidence="7">
    <location>
        <begin position="57"/>
        <end position="82"/>
    </location>
</feature>
<dbReference type="Proteomes" id="UP001302745">
    <property type="component" value="Unassembled WGS sequence"/>
</dbReference>
<dbReference type="InterPro" id="IPR049326">
    <property type="entry name" value="Rhodopsin_dom_fungi"/>
</dbReference>
<keyword evidence="2 7" id="KW-0812">Transmembrane</keyword>
<evidence type="ECO:0000259" key="8">
    <source>
        <dbReference type="Pfam" id="PF20684"/>
    </source>
</evidence>
<dbReference type="EMBL" id="MU856876">
    <property type="protein sequence ID" value="KAK4156003.1"/>
    <property type="molecule type" value="Genomic_DNA"/>
</dbReference>
<name>A0AAN6VQM4_9PEZI</name>
<keyword evidence="3 7" id="KW-1133">Transmembrane helix</keyword>
<evidence type="ECO:0000256" key="3">
    <source>
        <dbReference type="ARBA" id="ARBA00022989"/>
    </source>
</evidence>
<accession>A0AAN6VQM4</accession>
<comment type="similarity">
    <text evidence="5">Belongs to the SAT4 family.</text>
</comment>
<feature type="transmembrane region" description="Helical" evidence="7">
    <location>
        <begin position="137"/>
        <end position="157"/>
    </location>
</feature>
<organism evidence="9 10">
    <name type="scientific">Chaetomidium leptoderma</name>
    <dbReference type="NCBI Taxonomy" id="669021"/>
    <lineage>
        <taxon>Eukaryota</taxon>
        <taxon>Fungi</taxon>
        <taxon>Dikarya</taxon>
        <taxon>Ascomycota</taxon>
        <taxon>Pezizomycotina</taxon>
        <taxon>Sordariomycetes</taxon>
        <taxon>Sordariomycetidae</taxon>
        <taxon>Sordariales</taxon>
        <taxon>Chaetomiaceae</taxon>
        <taxon>Chaetomidium</taxon>
    </lineage>
</organism>
<evidence type="ECO:0000256" key="4">
    <source>
        <dbReference type="ARBA" id="ARBA00023136"/>
    </source>
</evidence>
<evidence type="ECO:0000256" key="2">
    <source>
        <dbReference type="ARBA" id="ARBA00022692"/>
    </source>
</evidence>
<feature type="transmembrane region" description="Helical" evidence="7">
    <location>
        <begin position="22"/>
        <end position="45"/>
    </location>
</feature>
<comment type="caution">
    <text evidence="9">The sequence shown here is derived from an EMBL/GenBank/DDBJ whole genome shotgun (WGS) entry which is preliminary data.</text>
</comment>
<feature type="transmembrane region" description="Helical" evidence="7">
    <location>
        <begin position="102"/>
        <end position="125"/>
    </location>
</feature>
<feature type="transmembrane region" description="Helical" evidence="7">
    <location>
        <begin position="255"/>
        <end position="275"/>
    </location>
</feature>